<dbReference type="Proteomes" id="UP000249464">
    <property type="component" value="Unassembled WGS sequence"/>
</dbReference>
<dbReference type="EMBL" id="FQNC01000048">
    <property type="protein sequence ID" value="SGY78763.1"/>
    <property type="molecule type" value="Genomic_DNA"/>
</dbReference>
<evidence type="ECO:0000313" key="2">
    <source>
        <dbReference type="Proteomes" id="UP000249464"/>
    </source>
</evidence>
<reference evidence="1 2" key="1">
    <citation type="submission" date="2016-11" db="EMBL/GenBank/DDBJ databases">
        <authorList>
            <person name="Jaros S."/>
            <person name="Januszkiewicz K."/>
            <person name="Wedrychowicz H."/>
        </authorList>
    </citation>
    <scope>NUCLEOTIDE SEQUENCE [LARGE SCALE GENOMIC DNA]</scope>
</reference>
<gene>
    <name evidence="1" type="primary">BQ5605_C008g04941</name>
    <name evidence="1" type="ORF">BQ5605_C008G04941</name>
</gene>
<evidence type="ECO:0000313" key="1">
    <source>
        <dbReference type="EMBL" id="SGY78763.1"/>
    </source>
</evidence>
<name>A0A2X0MG98_9BASI</name>
<accession>A0A2X0MG98</accession>
<dbReference type="AlphaFoldDB" id="A0A2X0MG98"/>
<keyword evidence="2" id="KW-1185">Reference proteome</keyword>
<organism evidence="1 2">
    <name type="scientific">Microbotryum silenes-dioicae</name>
    <dbReference type="NCBI Taxonomy" id="796604"/>
    <lineage>
        <taxon>Eukaryota</taxon>
        <taxon>Fungi</taxon>
        <taxon>Dikarya</taxon>
        <taxon>Basidiomycota</taxon>
        <taxon>Pucciniomycotina</taxon>
        <taxon>Microbotryomycetes</taxon>
        <taxon>Microbotryales</taxon>
        <taxon>Microbotryaceae</taxon>
        <taxon>Microbotryum</taxon>
    </lineage>
</organism>
<sequence length="117" mass="12276">MGPAEAGFWPRTHVAVNDDLDTPVIGPFKDSTQLGQSLLPQLGDRTHPTGGLLLRIGEGRVALALHERFAGLAVLGLGEDRTGGVADRRSGLAGGVEGFDEVDRDGVYSQVDRGSVL</sequence>
<proteinExistence type="predicted"/>
<protein>
    <submittedName>
        <fullName evidence="1">BQ5605_C008g04941 protein</fullName>
    </submittedName>
</protein>